<dbReference type="Pfam" id="PF20097">
    <property type="entry name" value="DUF6487"/>
    <property type="match status" value="1"/>
</dbReference>
<protein>
    <submittedName>
        <fullName evidence="2">PF20097 family protein</fullName>
    </submittedName>
</protein>
<proteinExistence type="predicted"/>
<dbReference type="InterPro" id="IPR045504">
    <property type="entry name" value="DUF6487"/>
</dbReference>
<evidence type="ECO:0000259" key="1">
    <source>
        <dbReference type="Pfam" id="PF20097"/>
    </source>
</evidence>
<dbReference type="RefSeq" id="WP_408077821.1">
    <property type="nucleotide sequence ID" value="NZ_JBELQC010000001.1"/>
</dbReference>
<sequence length="71" mass="8280">MRSRHCPKCQSTMIEGFMVDEGYGTRHVTKWVEGAPQKSVWTGVKVRKLRKLDIQTWRCRNCGYLENYATG</sequence>
<dbReference type="EMBL" id="JBELQC010000001">
    <property type="protein sequence ID" value="MFL9840900.1"/>
    <property type="molecule type" value="Genomic_DNA"/>
</dbReference>
<comment type="caution">
    <text evidence="2">The sequence shown here is derived from an EMBL/GenBank/DDBJ whole genome shotgun (WGS) entry which is preliminary data.</text>
</comment>
<name>A0ABW8YP04_9SPHN</name>
<evidence type="ECO:0000313" key="2">
    <source>
        <dbReference type="EMBL" id="MFL9840900.1"/>
    </source>
</evidence>
<gene>
    <name evidence="2" type="ORF">ABS767_08010</name>
</gene>
<keyword evidence="3" id="KW-1185">Reference proteome</keyword>
<accession>A0ABW8YP04</accession>
<organism evidence="2 3">
    <name type="scientific">Sphingomonas plantiphila</name>
    <dbReference type="NCBI Taxonomy" id="3163295"/>
    <lineage>
        <taxon>Bacteria</taxon>
        <taxon>Pseudomonadati</taxon>
        <taxon>Pseudomonadota</taxon>
        <taxon>Alphaproteobacteria</taxon>
        <taxon>Sphingomonadales</taxon>
        <taxon>Sphingomonadaceae</taxon>
        <taxon>Sphingomonas</taxon>
    </lineage>
</organism>
<reference evidence="2 3" key="1">
    <citation type="submission" date="2024-06" db="EMBL/GenBank/DDBJ databases">
        <authorList>
            <person name="Kaempfer P."/>
            <person name="Viver T."/>
        </authorList>
    </citation>
    <scope>NUCLEOTIDE SEQUENCE [LARGE SCALE GENOMIC DNA]</scope>
    <source>
        <strain evidence="2 3">ST-64</strain>
    </source>
</reference>
<feature type="domain" description="DUF6487" evidence="1">
    <location>
        <begin position="6"/>
        <end position="63"/>
    </location>
</feature>
<dbReference type="Proteomes" id="UP001629244">
    <property type="component" value="Unassembled WGS sequence"/>
</dbReference>
<evidence type="ECO:0000313" key="3">
    <source>
        <dbReference type="Proteomes" id="UP001629244"/>
    </source>
</evidence>